<feature type="compositionally biased region" description="Low complexity" evidence="1">
    <location>
        <begin position="118"/>
        <end position="127"/>
    </location>
</feature>
<reference evidence="3 4" key="1">
    <citation type="submission" date="2017-06" db="EMBL/GenBank/DDBJ databases">
        <title>Cmopartive genomic analysis of Ambrosia Fusariam Clade fungi.</title>
        <authorList>
            <person name="Stajich J.E."/>
            <person name="Carrillo J."/>
            <person name="Kijimoto T."/>
            <person name="Eskalen A."/>
            <person name="O'Donnell K."/>
            <person name="Kasson M."/>
        </authorList>
    </citation>
    <scope>NUCLEOTIDE SEQUENCE [LARGE SCALE GENOMIC DNA]</scope>
    <source>
        <strain evidence="3 4">NRRL 20438</strain>
    </source>
</reference>
<feature type="compositionally biased region" description="Polar residues" evidence="1">
    <location>
        <begin position="128"/>
        <end position="137"/>
    </location>
</feature>
<proteinExistence type="predicted"/>
<accession>A0A428UN55</accession>
<comment type="caution">
    <text evidence="3">The sequence shown here is derived from an EMBL/GenBank/DDBJ whole genome shotgun (WGS) entry which is preliminary data.</text>
</comment>
<feature type="transmembrane region" description="Helical" evidence="2">
    <location>
        <begin position="482"/>
        <end position="503"/>
    </location>
</feature>
<keyword evidence="2" id="KW-0472">Membrane</keyword>
<dbReference type="EMBL" id="NIZV01000048">
    <property type="protein sequence ID" value="RSM15725.1"/>
    <property type="molecule type" value="Genomic_DNA"/>
</dbReference>
<evidence type="ECO:0000313" key="4">
    <source>
        <dbReference type="Proteomes" id="UP000288429"/>
    </source>
</evidence>
<organism evidence="3 4">
    <name type="scientific">Fusarium ambrosium</name>
    <dbReference type="NCBI Taxonomy" id="131363"/>
    <lineage>
        <taxon>Eukaryota</taxon>
        <taxon>Fungi</taxon>
        <taxon>Dikarya</taxon>
        <taxon>Ascomycota</taxon>
        <taxon>Pezizomycotina</taxon>
        <taxon>Sordariomycetes</taxon>
        <taxon>Hypocreomycetidae</taxon>
        <taxon>Hypocreales</taxon>
        <taxon>Nectriaceae</taxon>
        <taxon>Fusarium</taxon>
        <taxon>Fusarium solani species complex</taxon>
    </lineage>
</organism>
<dbReference type="AlphaFoldDB" id="A0A428UN55"/>
<evidence type="ECO:0000313" key="3">
    <source>
        <dbReference type="EMBL" id="RSM15725.1"/>
    </source>
</evidence>
<evidence type="ECO:0000256" key="1">
    <source>
        <dbReference type="SAM" id="MobiDB-lite"/>
    </source>
</evidence>
<feature type="compositionally biased region" description="Low complexity" evidence="1">
    <location>
        <begin position="457"/>
        <end position="472"/>
    </location>
</feature>
<dbReference type="Proteomes" id="UP000288429">
    <property type="component" value="Unassembled WGS sequence"/>
</dbReference>
<feature type="transmembrane region" description="Helical" evidence="2">
    <location>
        <begin position="418"/>
        <end position="440"/>
    </location>
</feature>
<keyword evidence="2" id="KW-1133">Transmembrane helix</keyword>
<evidence type="ECO:0000256" key="2">
    <source>
        <dbReference type="SAM" id="Phobius"/>
    </source>
</evidence>
<sequence>MDWRTQAYQPLHLEKSSKGKPRPQIETSKCRVLSFFEEQADPKANEPKFKNEELVEWLRGLKETELQETEPKSYRDGFRLLMCGRPESADSSVKFSDLPFTINISRDCCPQDPPAQDPPAQGTPAQGTPVQNPPTQGTRKEYHRDDVLKLFCVHAHVGQVMKRRTPYFSVVDMSKGKIPLLIHPYTVYTAIFDTGLEGFKANLAFTSTYFPSDKTSVGIILGCTEQDVKKATTLLNECGSSRNHQLLLPAVFFELQRQRLASIRKSQTKNTIELQGNLEEIWYYQNGQKPLGYRLLAVSECAKDLFKLRADSIVMAEDLRIASRQLNRLKRHAEELAETRANELERLNKNPNEESPGDGEMESTSDNTHCFLDLLDEIAEDIVLFSGDVTINSNTATAAADEMTRISAKQDARSSMGLAFVAMAYLPITALATIFAMPVFDFKASWRDMDNQPSNWSESSGSDGPNSDSPSSSSPPVMSIYFTYWLVASLVLTLLTIESWWILSSDVRGWGWDRSLSLRQTVEWLKEIWFWVSERFYEIQSWFVLWEVIFRSWWQYHVKKQPDYPSIA</sequence>
<protein>
    <submittedName>
        <fullName evidence="3">Uncharacterized protein</fullName>
    </submittedName>
</protein>
<name>A0A428UN55_9HYPO</name>
<feature type="compositionally biased region" description="Basic and acidic residues" evidence="1">
    <location>
        <begin position="341"/>
        <end position="352"/>
    </location>
</feature>
<gene>
    <name evidence="3" type="ORF">CDV31_004824</name>
</gene>
<keyword evidence="2" id="KW-0812">Transmembrane</keyword>
<feature type="region of interest" description="Disordered" evidence="1">
    <location>
        <begin position="453"/>
        <end position="472"/>
    </location>
</feature>
<feature type="region of interest" description="Disordered" evidence="1">
    <location>
        <begin position="341"/>
        <end position="366"/>
    </location>
</feature>
<feature type="region of interest" description="Disordered" evidence="1">
    <location>
        <begin position="1"/>
        <end position="25"/>
    </location>
</feature>
<feature type="region of interest" description="Disordered" evidence="1">
    <location>
        <begin position="107"/>
        <end position="139"/>
    </location>
</feature>
<keyword evidence="4" id="KW-1185">Reference proteome</keyword>